<proteinExistence type="predicted"/>
<protein>
    <submittedName>
        <fullName evidence="1">Uncharacterized protein</fullName>
    </submittedName>
</protein>
<evidence type="ECO:0000313" key="2">
    <source>
        <dbReference type="Proteomes" id="UP000223906"/>
    </source>
</evidence>
<evidence type="ECO:0000313" key="1">
    <source>
        <dbReference type="EMBL" id="ARK07460.1"/>
    </source>
</evidence>
<accession>A0A1W6DWS2</accession>
<name>A0A1W6DWS2_9CAUD</name>
<sequence length="120" mass="13887">MNGKADYYQECFEISMEEAGCWHLVEQMTKEQRQEVGEGIAGGVENEGMAFYTPPSSDRYNQIERDWKAKYDRLQAEFDRYRETSGKTLGRILRQHSDTHVFMDDDGSVYRSGGRTTQIA</sequence>
<keyword evidence="2" id="KW-1185">Reference proteome</keyword>
<organism evidence="1 2">
    <name type="scientific">Sphingobium phage Lacusarx</name>
    <dbReference type="NCBI Taxonomy" id="1980139"/>
    <lineage>
        <taxon>Viruses</taxon>
        <taxon>Duplodnaviria</taxon>
        <taxon>Heunggongvirae</taxon>
        <taxon>Uroviricota</taxon>
        <taxon>Caudoviricetes</taxon>
        <taxon>Lacusarxvirus</taxon>
        <taxon>Lacusarxvirus lacusarx</taxon>
    </lineage>
</organism>
<reference evidence="1 2" key="1">
    <citation type="submission" date="2017-02" db="EMBL/GenBank/DDBJ databases">
        <title>The first characterized phage against a member of the ecologically important #sphingomonads reveals high dissimilarity against all other known phages.</title>
        <authorList>
            <person name="Nielsen T.K."/>
            <person name="Carstens A.B."/>
            <person name="Kot W."/>
            <person name="Lametsch R."/>
            <person name="Neve H."/>
            <person name="Hansen L.H."/>
        </authorList>
    </citation>
    <scope>NUCLEOTIDE SEQUENCE [LARGE SCALE GENOMIC DNA]</scope>
</reference>
<dbReference type="EMBL" id="KY629563">
    <property type="protein sequence ID" value="ARK07460.1"/>
    <property type="molecule type" value="Genomic_DNA"/>
</dbReference>
<gene>
    <name evidence="1" type="ORF">LAV_00060</name>
</gene>
<dbReference type="Proteomes" id="UP000223906">
    <property type="component" value="Segment"/>
</dbReference>